<dbReference type="EMBL" id="CP010802">
    <property type="protein sequence ID" value="ALC17838.1"/>
    <property type="molecule type" value="Genomic_DNA"/>
</dbReference>
<dbReference type="GO" id="GO:0006417">
    <property type="term" value="P:regulation of translation"/>
    <property type="evidence" value="ECO:0007669"/>
    <property type="project" value="UniProtKB-KW"/>
</dbReference>
<evidence type="ECO:0000256" key="1">
    <source>
        <dbReference type="ARBA" id="ARBA00022845"/>
    </source>
</evidence>
<dbReference type="Gene3D" id="3.30.780.10">
    <property type="entry name" value="SUI1-like domain"/>
    <property type="match status" value="1"/>
</dbReference>
<evidence type="ECO:0000259" key="3">
    <source>
        <dbReference type="PROSITE" id="PS50296"/>
    </source>
</evidence>
<protein>
    <submittedName>
        <fullName evidence="4">Translation initiation factor Sui1</fullName>
    </submittedName>
</protein>
<dbReference type="AlphaFoldDB" id="A0A0M4D500"/>
<gene>
    <name evidence="4" type="primary">yciH</name>
    <name evidence="4" type="ORF">DSOUD_3113</name>
</gene>
<dbReference type="PIRSF" id="PIRSF037511">
    <property type="entry name" value="Transl_init_SUI1_pro"/>
    <property type="match status" value="1"/>
</dbReference>
<dbReference type="PROSITE" id="PS50296">
    <property type="entry name" value="SUI1"/>
    <property type="match status" value="1"/>
</dbReference>
<keyword evidence="1" id="KW-0810">Translation regulation</keyword>
<dbReference type="InterPro" id="IPR036877">
    <property type="entry name" value="SUI1_dom_sf"/>
</dbReference>
<reference evidence="4 5" key="1">
    <citation type="submission" date="2015-07" db="EMBL/GenBank/DDBJ databases">
        <title>Isolation and Genomic Characterization of a Novel Halophilic Metal-Reducing Deltaproteobacterium from the Deep Subsurface.</title>
        <authorList>
            <person name="Badalamenti J.P."/>
            <person name="Summers Z.M."/>
            <person name="Gralnick J.A."/>
            <person name="Bond D.R."/>
        </authorList>
    </citation>
    <scope>NUCLEOTIDE SEQUENCE [LARGE SCALE GENOMIC DNA]</scope>
    <source>
        <strain evidence="4 5">WTL</strain>
    </source>
</reference>
<dbReference type="InterPro" id="IPR001950">
    <property type="entry name" value="SUI1"/>
</dbReference>
<evidence type="ECO:0000313" key="5">
    <source>
        <dbReference type="Proteomes" id="UP000057158"/>
    </source>
</evidence>
<dbReference type="Pfam" id="PF01253">
    <property type="entry name" value="SUI1"/>
    <property type="match status" value="1"/>
</dbReference>
<dbReference type="CDD" id="cd11567">
    <property type="entry name" value="YciH_like"/>
    <property type="match status" value="1"/>
</dbReference>
<dbReference type="STRING" id="1603606.DSOUD_3113"/>
<accession>A0A0M4D500</accession>
<feature type="domain" description="SUI1" evidence="3">
    <location>
        <begin position="13"/>
        <end position="73"/>
    </location>
</feature>
<evidence type="ECO:0000256" key="2">
    <source>
        <dbReference type="ARBA" id="ARBA00022917"/>
    </source>
</evidence>
<dbReference type="GO" id="GO:0003743">
    <property type="term" value="F:translation initiation factor activity"/>
    <property type="evidence" value="ECO:0007669"/>
    <property type="project" value="UniProtKB-KW"/>
</dbReference>
<evidence type="ECO:0000313" key="4">
    <source>
        <dbReference type="EMBL" id="ALC17838.1"/>
    </source>
</evidence>
<keyword evidence="2" id="KW-0648">Protein biosynthesis</keyword>
<dbReference type="SUPFAM" id="SSF55159">
    <property type="entry name" value="eIF1-like"/>
    <property type="match status" value="1"/>
</dbReference>
<sequence>MTPQRQQVRLRLEKRRGKPVTVAAGLVLPAAEMKELLRELKNLCGAGGTLKDGELEIQGDQREIIRRYLEGKGCRVKGG</sequence>
<dbReference type="KEGG" id="des:DSOUD_3113"/>
<organism evidence="4 5">
    <name type="scientific">Desulfuromonas soudanensis</name>
    <dbReference type="NCBI Taxonomy" id="1603606"/>
    <lineage>
        <taxon>Bacteria</taxon>
        <taxon>Pseudomonadati</taxon>
        <taxon>Thermodesulfobacteriota</taxon>
        <taxon>Desulfuromonadia</taxon>
        <taxon>Desulfuromonadales</taxon>
        <taxon>Desulfuromonadaceae</taxon>
        <taxon>Desulfuromonas</taxon>
    </lineage>
</organism>
<keyword evidence="5" id="KW-1185">Reference proteome</keyword>
<proteinExistence type="predicted"/>
<name>A0A0M4D500_9BACT</name>
<dbReference type="InterPro" id="IPR005872">
    <property type="entry name" value="SUI1_arc_bac"/>
</dbReference>
<dbReference type="PATRIC" id="fig|1603606.3.peg.3359"/>
<keyword evidence="4" id="KW-0396">Initiation factor</keyword>
<dbReference type="Proteomes" id="UP000057158">
    <property type="component" value="Chromosome"/>
</dbReference>